<evidence type="ECO:0000313" key="1">
    <source>
        <dbReference type="EMBL" id="KAF9652803.1"/>
    </source>
</evidence>
<reference evidence="1" key="1">
    <citation type="submission" date="2019-10" db="EMBL/GenBank/DDBJ databases">
        <authorList>
            <consortium name="DOE Joint Genome Institute"/>
            <person name="Kuo A."/>
            <person name="Miyauchi S."/>
            <person name="Kiss E."/>
            <person name="Drula E."/>
            <person name="Kohler A."/>
            <person name="Sanchez-Garcia M."/>
            <person name="Andreopoulos B."/>
            <person name="Barry K.W."/>
            <person name="Bonito G."/>
            <person name="Buee M."/>
            <person name="Carver A."/>
            <person name="Chen C."/>
            <person name="Cichocki N."/>
            <person name="Clum A."/>
            <person name="Culley D."/>
            <person name="Crous P.W."/>
            <person name="Fauchery L."/>
            <person name="Girlanda M."/>
            <person name="Hayes R."/>
            <person name="Keri Z."/>
            <person name="Labutti K."/>
            <person name="Lipzen A."/>
            <person name="Lombard V."/>
            <person name="Magnuson J."/>
            <person name="Maillard F."/>
            <person name="Morin E."/>
            <person name="Murat C."/>
            <person name="Nolan M."/>
            <person name="Ohm R."/>
            <person name="Pangilinan J."/>
            <person name="Pereira M."/>
            <person name="Perotto S."/>
            <person name="Peter M."/>
            <person name="Riley R."/>
            <person name="Sitrit Y."/>
            <person name="Stielow B."/>
            <person name="Szollosi G."/>
            <person name="Zifcakova L."/>
            <person name="Stursova M."/>
            <person name="Spatafora J.W."/>
            <person name="Tedersoo L."/>
            <person name="Vaario L.-M."/>
            <person name="Yamada A."/>
            <person name="Yan M."/>
            <person name="Wang P."/>
            <person name="Xu J."/>
            <person name="Bruns T."/>
            <person name="Baldrian P."/>
            <person name="Vilgalys R."/>
            <person name="Henrissat B."/>
            <person name="Grigoriev I.V."/>
            <person name="Hibbett D."/>
            <person name="Nagy L.G."/>
            <person name="Martin F.M."/>
        </authorList>
    </citation>
    <scope>NUCLEOTIDE SEQUENCE</scope>
    <source>
        <strain evidence="1">P2</strain>
    </source>
</reference>
<reference evidence="1" key="2">
    <citation type="journal article" date="2020" name="Nat. Commun.">
        <title>Large-scale genome sequencing of mycorrhizal fungi provides insights into the early evolution of symbiotic traits.</title>
        <authorList>
            <person name="Miyauchi S."/>
            <person name="Kiss E."/>
            <person name="Kuo A."/>
            <person name="Drula E."/>
            <person name="Kohler A."/>
            <person name="Sanchez-Garcia M."/>
            <person name="Morin E."/>
            <person name="Andreopoulos B."/>
            <person name="Barry K.W."/>
            <person name="Bonito G."/>
            <person name="Buee M."/>
            <person name="Carver A."/>
            <person name="Chen C."/>
            <person name="Cichocki N."/>
            <person name="Clum A."/>
            <person name="Culley D."/>
            <person name="Crous P.W."/>
            <person name="Fauchery L."/>
            <person name="Girlanda M."/>
            <person name="Hayes R.D."/>
            <person name="Keri Z."/>
            <person name="LaButti K."/>
            <person name="Lipzen A."/>
            <person name="Lombard V."/>
            <person name="Magnuson J."/>
            <person name="Maillard F."/>
            <person name="Murat C."/>
            <person name="Nolan M."/>
            <person name="Ohm R.A."/>
            <person name="Pangilinan J."/>
            <person name="Pereira M.F."/>
            <person name="Perotto S."/>
            <person name="Peter M."/>
            <person name="Pfister S."/>
            <person name="Riley R."/>
            <person name="Sitrit Y."/>
            <person name="Stielow J.B."/>
            <person name="Szollosi G."/>
            <person name="Zifcakova L."/>
            <person name="Stursova M."/>
            <person name="Spatafora J.W."/>
            <person name="Tedersoo L."/>
            <person name="Vaario L.M."/>
            <person name="Yamada A."/>
            <person name="Yan M."/>
            <person name="Wang P."/>
            <person name="Xu J."/>
            <person name="Bruns T."/>
            <person name="Baldrian P."/>
            <person name="Vilgalys R."/>
            <person name="Dunand C."/>
            <person name="Henrissat B."/>
            <person name="Grigoriev I.V."/>
            <person name="Hibbett D."/>
            <person name="Nagy L.G."/>
            <person name="Martin F.M."/>
        </authorList>
    </citation>
    <scope>NUCLEOTIDE SEQUENCE</scope>
    <source>
        <strain evidence="1">P2</strain>
    </source>
</reference>
<dbReference type="Proteomes" id="UP000886501">
    <property type="component" value="Unassembled WGS sequence"/>
</dbReference>
<name>A0ACB6ZTP3_THEGA</name>
<proteinExistence type="predicted"/>
<gene>
    <name evidence="1" type="ORF">BDM02DRAFT_3108942</name>
</gene>
<sequence>MPTLINVRLISRNRRIADPVRRCISTSRSPQPPAFVFDIDGVLLRGETVLEPTRNAFRILHGENVFNRKIPYIFLTNGGGVSEETRCTNLSKQLGFNVPINRYIQSHTILKSVVHRFHDKHVLVLGGRGNTLKSVANSYGFRKVYTPLDILAWNHAIYPFYDLTEQEKLTHRTYKDLSKVKFHAILVFHDPRNWGLDIQVMCDILRGNGSLAEPTSDSSANDVEVIFCNPDLLWKNEWEGPRLGQGGFRKAWEGVWSNVKMGQKDPVVTRFGKPTKETYRFAAEILREVGNELDIELRVGSNDDLGKFGRSASNIYMIGDNPESDIAGANLAWWNSILVHTGVYNPRHRSSLPRSKTPTFEAKDVEEAVRLAIHEEIKFAH</sequence>
<keyword evidence="2" id="KW-1185">Reference proteome</keyword>
<protein>
    <submittedName>
        <fullName evidence="1">HAD hydrolase</fullName>
    </submittedName>
</protein>
<evidence type="ECO:0000313" key="2">
    <source>
        <dbReference type="Proteomes" id="UP000886501"/>
    </source>
</evidence>
<organism evidence="1 2">
    <name type="scientific">Thelephora ganbajun</name>
    <name type="common">Ganba fungus</name>
    <dbReference type="NCBI Taxonomy" id="370292"/>
    <lineage>
        <taxon>Eukaryota</taxon>
        <taxon>Fungi</taxon>
        <taxon>Dikarya</taxon>
        <taxon>Basidiomycota</taxon>
        <taxon>Agaricomycotina</taxon>
        <taxon>Agaricomycetes</taxon>
        <taxon>Thelephorales</taxon>
        <taxon>Thelephoraceae</taxon>
        <taxon>Thelephora</taxon>
    </lineage>
</organism>
<dbReference type="EMBL" id="MU117967">
    <property type="protein sequence ID" value="KAF9652803.1"/>
    <property type="molecule type" value="Genomic_DNA"/>
</dbReference>
<keyword evidence="1" id="KW-0378">Hydrolase</keyword>
<accession>A0ACB6ZTP3</accession>
<comment type="caution">
    <text evidence="1">The sequence shown here is derived from an EMBL/GenBank/DDBJ whole genome shotgun (WGS) entry which is preliminary data.</text>
</comment>